<dbReference type="AlphaFoldDB" id="A0A9P6QDS0"/>
<gene>
    <name evidence="3" type="ORF">BG011_008232</name>
</gene>
<evidence type="ECO:0000313" key="4">
    <source>
        <dbReference type="Proteomes" id="UP000726737"/>
    </source>
</evidence>
<name>A0A9P6QDS0_9FUNG</name>
<organism evidence="3 4">
    <name type="scientific">Mortierella polycephala</name>
    <dbReference type="NCBI Taxonomy" id="41804"/>
    <lineage>
        <taxon>Eukaryota</taxon>
        <taxon>Fungi</taxon>
        <taxon>Fungi incertae sedis</taxon>
        <taxon>Mucoromycota</taxon>
        <taxon>Mortierellomycotina</taxon>
        <taxon>Mortierellomycetes</taxon>
        <taxon>Mortierellales</taxon>
        <taxon>Mortierellaceae</taxon>
        <taxon>Mortierella</taxon>
    </lineage>
</organism>
<sequence>MLAFGLTVIVLFIRLHGDGYDFPVQVAKCRDELEFQRPPDRTYMEISGVYHDDFRDWNREHDLDYKDEDENTGVHGYDHVGSEGVEHTRAGHGSGSRNMPEGRGDNSASNSGRNTQWHLGKKKKTTEGDDVSETRDPGAQGTGDLNHGHAPDDDQWIWMTNIWHDDGDCGPGHLRQYRRRLAHVLTSDNSSSWELMYTHRFPGFITHSSLSKRVVPEQAMDDHLENKNGKMIPRPRGRESIRLAVVYKIVQDEHASYRSRIYHFGTFQNHEDLKVCKERKKAPYRMSYLTAVAPSAESDDVHVMMGQVHQYRDNWEYQLSIATEASEVMSGHKKWLTDPQWPTRQYQSQVQENDMINDEPVVYGVSVQTPFFVKSVDGSSIHIPIKNVIKSLETKRLPYLEDILSEMDSFDPERAQSIRELVGHQHPHHAPSSTDQRSRKVKMGTEHYVIPSPSLKEKWIESHIDVGSLDSIDTEQGAINDATDIMALKTTEVLAMTIIRVPLPAQEEPREEEQSMNAKNENDLGQLSRTEAQDMDEAHDTLPPTLHNSEPPTRNILCK</sequence>
<keyword evidence="2" id="KW-0732">Signal</keyword>
<evidence type="ECO:0000256" key="1">
    <source>
        <dbReference type="SAM" id="MobiDB-lite"/>
    </source>
</evidence>
<dbReference type="OrthoDB" id="2153288at2759"/>
<dbReference type="Proteomes" id="UP000726737">
    <property type="component" value="Unassembled WGS sequence"/>
</dbReference>
<comment type="caution">
    <text evidence="3">The sequence shown here is derived from an EMBL/GenBank/DDBJ whole genome shotgun (WGS) entry which is preliminary data.</text>
</comment>
<accession>A0A9P6QDS0</accession>
<feature type="compositionally biased region" description="Polar residues" evidence="1">
    <location>
        <begin position="106"/>
        <end position="117"/>
    </location>
</feature>
<feature type="signal peptide" evidence="2">
    <location>
        <begin position="1"/>
        <end position="17"/>
    </location>
</feature>
<feature type="region of interest" description="Disordered" evidence="1">
    <location>
        <begin position="67"/>
        <end position="149"/>
    </location>
</feature>
<keyword evidence="4" id="KW-1185">Reference proteome</keyword>
<dbReference type="EMBL" id="JAAAJA010000067">
    <property type="protein sequence ID" value="KAG0263719.1"/>
    <property type="molecule type" value="Genomic_DNA"/>
</dbReference>
<reference evidence="3" key="1">
    <citation type="journal article" date="2020" name="Fungal Divers.">
        <title>Resolving the Mortierellaceae phylogeny through synthesis of multi-gene phylogenetics and phylogenomics.</title>
        <authorList>
            <person name="Vandepol N."/>
            <person name="Liber J."/>
            <person name="Desiro A."/>
            <person name="Na H."/>
            <person name="Kennedy M."/>
            <person name="Barry K."/>
            <person name="Grigoriev I.V."/>
            <person name="Miller A.N."/>
            <person name="O'Donnell K."/>
            <person name="Stajich J.E."/>
            <person name="Bonito G."/>
        </authorList>
    </citation>
    <scope>NUCLEOTIDE SEQUENCE</scope>
    <source>
        <strain evidence="3">KOD948</strain>
    </source>
</reference>
<feature type="compositionally biased region" description="Basic and acidic residues" evidence="1">
    <location>
        <begin position="76"/>
        <end position="89"/>
    </location>
</feature>
<protein>
    <submittedName>
        <fullName evidence="3">Uncharacterized protein</fullName>
    </submittedName>
</protein>
<feature type="compositionally biased region" description="Polar residues" evidence="1">
    <location>
        <begin position="515"/>
        <end position="530"/>
    </location>
</feature>
<evidence type="ECO:0000256" key="2">
    <source>
        <dbReference type="SAM" id="SignalP"/>
    </source>
</evidence>
<proteinExistence type="predicted"/>
<feature type="chain" id="PRO_5040384055" evidence="2">
    <location>
        <begin position="18"/>
        <end position="559"/>
    </location>
</feature>
<feature type="region of interest" description="Disordered" evidence="1">
    <location>
        <begin position="505"/>
        <end position="559"/>
    </location>
</feature>
<evidence type="ECO:0000313" key="3">
    <source>
        <dbReference type="EMBL" id="KAG0263719.1"/>
    </source>
</evidence>